<dbReference type="OrthoDB" id="5358702at2759"/>
<dbReference type="InterPro" id="IPR002088">
    <property type="entry name" value="Prenyl_trans_a"/>
</dbReference>
<keyword evidence="4" id="KW-0677">Repeat</keyword>
<dbReference type="EMBL" id="GL988039">
    <property type="protein sequence ID" value="EGS22883.1"/>
    <property type="molecule type" value="Genomic_DNA"/>
</dbReference>
<dbReference type="eggNOG" id="ENOG502S6DV">
    <property type="taxonomic scope" value="Eukaryota"/>
</dbReference>
<dbReference type="Gene3D" id="1.25.40.120">
    <property type="entry name" value="Protein prenylyltransferase"/>
    <property type="match status" value="1"/>
</dbReference>
<dbReference type="KEGG" id="cthr:CTHT_0013600"/>
<dbReference type="AlphaFoldDB" id="G0S1H3"/>
<dbReference type="Pfam" id="PF01239">
    <property type="entry name" value="PPTA"/>
    <property type="match status" value="2"/>
</dbReference>
<gene>
    <name evidence="5" type="ORF">CTHT_0013600</name>
</gene>
<dbReference type="HOGENOM" id="CLU_044597_1_0_1"/>
<evidence type="ECO:0008006" key="7">
    <source>
        <dbReference type="Google" id="ProtNLM"/>
    </source>
</evidence>
<dbReference type="GeneID" id="18255398"/>
<name>G0S1H3_CHATD</name>
<keyword evidence="2" id="KW-0637">Prenyltransferase</keyword>
<dbReference type="Proteomes" id="UP000008066">
    <property type="component" value="Unassembled WGS sequence"/>
</dbReference>
<organism evidence="6">
    <name type="scientific">Chaetomium thermophilum (strain DSM 1495 / CBS 144.50 / IMI 039719)</name>
    <name type="common">Thermochaetoides thermophila</name>
    <dbReference type="NCBI Taxonomy" id="759272"/>
    <lineage>
        <taxon>Eukaryota</taxon>
        <taxon>Fungi</taxon>
        <taxon>Dikarya</taxon>
        <taxon>Ascomycota</taxon>
        <taxon>Pezizomycotina</taxon>
        <taxon>Sordariomycetes</taxon>
        <taxon>Sordariomycetidae</taxon>
        <taxon>Sordariales</taxon>
        <taxon>Chaetomiaceae</taxon>
        <taxon>Thermochaetoides</taxon>
    </lineage>
</organism>
<sequence length="355" mass="39873">MSRALDPETAALLKAGDPLAAYQHITRALGSPDDGLLDIEILGKTHFPDPRQYVLQDGPEIGVSKLGLVQAFLVARKHLADVLSGTKHLPDDELFALTAVILLMDPEHLTAANTRKRLIQARISNSNSSDDIFSIISRELCFLDSLLTSRLHRHTKSPTLWNHRRWVVTTSYSSGLPVDAFTDITRIVFVAAERHPRNYYAWCHARFLVSSEDRSTINGNDSKTKLLPVVQRWCFQHYTDTSGWSFLYFLLSSFHSKTSNPDLVRSTFENLLQLVSSLRLANESVWVFLRTLAASGLVGDEQYARFLEVCHEVLQASKVPEDQTVLRRAVDWCETYRRKNDSGGTVVMADAATSS</sequence>
<evidence type="ECO:0000256" key="4">
    <source>
        <dbReference type="ARBA" id="ARBA00022737"/>
    </source>
</evidence>
<dbReference type="SUPFAM" id="SSF48439">
    <property type="entry name" value="Protein prenylyltransferase"/>
    <property type="match status" value="1"/>
</dbReference>
<dbReference type="PANTHER" id="PTHR11129:SF3">
    <property type="entry name" value="PROTEIN PRENYLTRANSFERASE ALPHA SUBUNIT REPEAT-CONTAINING PROTEIN 1"/>
    <property type="match status" value="1"/>
</dbReference>
<dbReference type="GO" id="GO:0008318">
    <property type="term" value="F:protein prenyltransferase activity"/>
    <property type="evidence" value="ECO:0007669"/>
    <property type="project" value="InterPro"/>
</dbReference>
<accession>G0S1H3</accession>
<dbReference type="GO" id="GO:0005737">
    <property type="term" value="C:cytoplasm"/>
    <property type="evidence" value="ECO:0007669"/>
    <property type="project" value="TreeGrafter"/>
</dbReference>
<evidence type="ECO:0000313" key="5">
    <source>
        <dbReference type="EMBL" id="EGS22883.1"/>
    </source>
</evidence>
<evidence type="ECO:0000256" key="3">
    <source>
        <dbReference type="ARBA" id="ARBA00022679"/>
    </source>
</evidence>
<reference evidence="5 6" key="1">
    <citation type="journal article" date="2011" name="Cell">
        <title>Insight into structure and assembly of the nuclear pore complex by utilizing the genome of a eukaryotic thermophile.</title>
        <authorList>
            <person name="Amlacher S."/>
            <person name="Sarges P."/>
            <person name="Flemming D."/>
            <person name="van Noort V."/>
            <person name="Kunze R."/>
            <person name="Devos D.P."/>
            <person name="Arumugam M."/>
            <person name="Bork P."/>
            <person name="Hurt E."/>
        </authorList>
    </citation>
    <scope>NUCLEOTIDE SEQUENCE [LARGE SCALE GENOMIC DNA]</scope>
    <source>
        <strain evidence="6">DSM 1495 / CBS 144.50 / IMI 039719</strain>
    </source>
</reference>
<evidence type="ECO:0000256" key="1">
    <source>
        <dbReference type="ARBA" id="ARBA00006734"/>
    </source>
</evidence>
<dbReference type="RefSeq" id="XP_006691875.1">
    <property type="nucleotide sequence ID" value="XM_006691812.1"/>
</dbReference>
<protein>
    <recommendedName>
        <fullName evidence="7">Protein prenyltransferase</fullName>
    </recommendedName>
</protein>
<keyword evidence="3" id="KW-0808">Transferase</keyword>
<keyword evidence="6" id="KW-1185">Reference proteome</keyword>
<proteinExistence type="inferred from homology"/>
<evidence type="ECO:0000313" key="6">
    <source>
        <dbReference type="Proteomes" id="UP000008066"/>
    </source>
</evidence>
<dbReference type="PANTHER" id="PTHR11129">
    <property type="entry name" value="PROTEIN FARNESYLTRANSFERASE ALPHA SUBUNIT/RAB GERANYLGERANYL TRANSFERASE ALPHA SUBUNIT"/>
    <property type="match status" value="1"/>
</dbReference>
<evidence type="ECO:0000256" key="2">
    <source>
        <dbReference type="ARBA" id="ARBA00022602"/>
    </source>
</evidence>
<dbReference type="OMA" id="MLLFDCE"/>
<comment type="similarity">
    <text evidence="1">Belongs to the protein prenyltransferase subunit alpha family.</text>
</comment>